<dbReference type="InterPro" id="IPR051311">
    <property type="entry name" value="DedA_domain"/>
</dbReference>
<organism evidence="2 3">
    <name type="scientific">Massilia haematophila</name>
    <dbReference type="NCBI Taxonomy" id="457923"/>
    <lineage>
        <taxon>Bacteria</taxon>
        <taxon>Pseudomonadati</taxon>
        <taxon>Pseudomonadota</taxon>
        <taxon>Betaproteobacteria</taxon>
        <taxon>Burkholderiales</taxon>
        <taxon>Oxalobacteraceae</taxon>
        <taxon>Telluria group</taxon>
        <taxon>Massilia</taxon>
    </lineage>
</organism>
<dbReference type="Proteomes" id="UP001595665">
    <property type="component" value="Unassembled WGS sequence"/>
</dbReference>
<dbReference type="PANTHER" id="PTHR42709:SF4">
    <property type="entry name" value="INNER MEMBRANE PROTEIN YQAA"/>
    <property type="match status" value="1"/>
</dbReference>
<dbReference type="EMBL" id="JBHRVV010000001">
    <property type="protein sequence ID" value="MFC3460740.1"/>
    <property type="molecule type" value="Genomic_DNA"/>
</dbReference>
<reference evidence="3" key="1">
    <citation type="journal article" date="2019" name="Int. J. Syst. Evol. Microbiol.">
        <title>The Global Catalogue of Microorganisms (GCM) 10K type strain sequencing project: providing services to taxonomists for standard genome sequencing and annotation.</title>
        <authorList>
            <consortium name="The Broad Institute Genomics Platform"/>
            <consortium name="The Broad Institute Genome Sequencing Center for Infectious Disease"/>
            <person name="Wu L."/>
            <person name="Ma J."/>
        </authorList>
    </citation>
    <scope>NUCLEOTIDE SEQUENCE [LARGE SCALE GENOMIC DNA]</scope>
    <source>
        <strain evidence="3">CCM 7480</strain>
    </source>
</reference>
<dbReference type="InterPro" id="IPR032816">
    <property type="entry name" value="VTT_dom"/>
</dbReference>
<accession>A0ABV7PPX9</accession>
<evidence type="ECO:0000259" key="1">
    <source>
        <dbReference type="Pfam" id="PF09335"/>
    </source>
</evidence>
<dbReference type="RefSeq" id="WP_312551102.1">
    <property type="nucleotide sequence ID" value="NZ_JBHRVV010000001.1"/>
</dbReference>
<comment type="caution">
    <text evidence="2">The sequence shown here is derived from an EMBL/GenBank/DDBJ whole genome shotgun (WGS) entry which is preliminary data.</text>
</comment>
<proteinExistence type="predicted"/>
<dbReference type="Pfam" id="PF09335">
    <property type="entry name" value="VTT_dom"/>
    <property type="match status" value="1"/>
</dbReference>
<sequence>MIETAVLWLLKVLAAPTVGLTSVFVISFVSATLVPLGSEPAVFAVVKANEAMFWPAILVATVGNTLGGVLNYGIGYRAKIAFAKERQSRWFGWLRRFGAKTMLLSWLPGIGDPLCSLAGWLHLPFWPSVMYMAIGKLARYLTMTAALLYIPDGFWKQIGDMVTQVTG</sequence>
<name>A0ABV7PPX9_9BURK</name>
<gene>
    <name evidence="2" type="ORF">ACFOPH_21210</name>
</gene>
<keyword evidence="3" id="KW-1185">Reference proteome</keyword>
<evidence type="ECO:0000313" key="2">
    <source>
        <dbReference type="EMBL" id="MFC3460740.1"/>
    </source>
</evidence>
<dbReference type="PANTHER" id="PTHR42709">
    <property type="entry name" value="ALKALINE PHOSPHATASE LIKE PROTEIN"/>
    <property type="match status" value="1"/>
</dbReference>
<evidence type="ECO:0000313" key="3">
    <source>
        <dbReference type="Proteomes" id="UP001595665"/>
    </source>
</evidence>
<protein>
    <submittedName>
        <fullName evidence="2">YqaA family protein</fullName>
    </submittedName>
</protein>
<feature type="domain" description="VTT" evidence="1">
    <location>
        <begin position="52"/>
        <end position="144"/>
    </location>
</feature>